<dbReference type="EMBL" id="MVAB01000002">
    <property type="protein sequence ID" value="OPF86145.1"/>
    <property type="molecule type" value="Genomic_DNA"/>
</dbReference>
<accession>A0A1V4DEJ1</accession>
<dbReference type="Proteomes" id="UP000189970">
    <property type="component" value="Unassembled WGS sequence"/>
</dbReference>
<evidence type="ECO:0000313" key="2">
    <source>
        <dbReference type="EMBL" id="OPF86120.1"/>
    </source>
</evidence>
<evidence type="ECO:0000256" key="1">
    <source>
        <dbReference type="SAM" id="Coils"/>
    </source>
</evidence>
<evidence type="ECO:0000313" key="5">
    <source>
        <dbReference type="Proteomes" id="UP000189970"/>
    </source>
</evidence>
<dbReference type="EMBL" id="MVAB01000002">
    <property type="protein sequence ID" value="OPF86135.1"/>
    <property type="molecule type" value="Genomic_DNA"/>
</dbReference>
<dbReference type="RefSeq" id="WP_079348684.1">
    <property type="nucleotide sequence ID" value="NZ_MVAB01000002.1"/>
</dbReference>
<gene>
    <name evidence="2" type="ORF">BW731_12130</name>
    <name evidence="3" type="ORF">BW731_12205</name>
    <name evidence="4" type="ORF">BW731_12275</name>
</gene>
<name>A0A1V4DEJ1_9ENTE</name>
<dbReference type="AlphaFoldDB" id="A0A1V4DEJ1"/>
<comment type="caution">
    <text evidence="4">The sequence shown here is derived from an EMBL/GenBank/DDBJ whole genome shotgun (WGS) entry which is preliminary data.</text>
</comment>
<protein>
    <submittedName>
        <fullName evidence="4">Uncharacterized protein</fullName>
    </submittedName>
</protein>
<keyword evidence="5" id="KW-1185">Reference proteome</keyword>
<organism evidence="4 5">
    <name type="scientific">Vagococcus martis</name>
    <dbReference type="NCBI Taxonomy" id="1768210"/>
    <lineage>
        <taxon>Bacteria</taxon>
        <taxon>Bacillati</taxon>
        <taxon>Bacillota</taxon>
        <taxon>Bacilli</taxon>
        <taxon>Lactobacillales</taxon>
        <taxon>Enterococcaceae</taxon>
        <taxon>Vagococcus</taxon>
    </lineage>
</organism>
<reference evidence="4 5" key="1">
    <citation type="submission" date="2017-02" db="EMBL/GenBank/DDBJ databases">
        <title>Vagococcus cremeus sp. nov., isolated from the small intestine of a marten, Martes flavigula.</title>
        <authorList>
            <person name="Tak E.J."/>
            <person name="Bae J.-W."/>
        </authorList>
    </citation>
    <scope>NUCLEOTIDE SEQUENCE [LARGE SCALE GENOMIC DNA]</scope>
    <source>
        <strain evidence="4 5">D7T301</strain>
    </source>
</reference>
<dbReference type="EMBL" id="MVAB01000002">
    <property type="protein sequence ID" value="OPF86120.1"/>
    <property type="molecule type" value="Genomic_DNA"/>
</dbReference>
<keyword evidence="1" id="KW-0175">Coiled coil</keyword>
<evidence type="ECO:0000313" key="3">
    <source>
        <dbReference type="EMBL" id="OPF86135.1"/>
    </source>
</evidence>
<evidence type="ECO:0000313" key="4">
    <source>
        <dbReference type="EMBL" id="OPF86145.1"/>
    </source>
</evidence>
<feature type="coiled-coil region" evidence="1">
    <location>
        <begin position="69"/>
        <end position="138"/>
    </location>
</feature>
<sequence length="150" mass="17537">MKNEEYKTIKELADDLGVTKQTVQYHYKSFADKETVLSDKGAILLDNRLQSLLSEKIGKKNIEKPTKESANYTAKKQLISKELELLKEELNNKDEIITELLESQKNLQKLLDQQQVLTLQANQKIEQLEMNLAESEEKEKLSLWQRLFRK</sequence>
<proteinExistence type="predicted"/>